<gene>
    <name evidence="3" type="ORF">PPYR_09337</name>
</gene>
<feature type="region of interest" description="Disordered" evidence="1">
    <location>
        <begin position="190"/>
        <end position="221"/>
    </location>
</feature>
<name>A0A5N4ALZ9_PHOPY</name>
<evidence type="ECO:0000313" key="3">
    <source>
        <dbReference type="EMBL" id="KAB0798344.1"/>
    </source>
</evidence>
<dbReference type="EMBL" id="VVIM01000006">
    <property type="protein sequence ID" value="KAB0798344.1"/>
    <property type="molecule type" value="Genomic_DNA"/>
</dbReference>
<organism evidence="3 4">
    <name type="scientific">Photinus pyralis</name>
    <name type="common">Common eastern firefly</name>
    <name type="synonym">Lampyris pyralis</name>
    <dbReference type="NCBI Taxonomy" id="7054"/>
    <lineage>
        <taxon>Eukaryota</taxon>
        <taxon>Metazoa</taxon>
        <taxon>Ecdysozoa</taxon>
        <taxon>Arthropoda</taxon>
        <taxon>Hexapoda</taxon>
        <taxon>Insecta</taxon>
        <taxon>Pterygota</taxon>
        <taxon>Neoptera</taxon>
        <taxon>Endopterygota</taxon>
        <taxon>Coleoptera</taxon>
        <taxon>Polyphaga</taxon>
        <taxon>Elateriformia</taxon>
        <taxon>Elateroidea</taxon>
        <taxon>Lampyridae</taxon>
        <taxon>Lampyrinae</taxon>
        <taxon>Photinus</taxon>
    </lineage>
</organism>
<feature type="region of interest" description="Disordered" evidence="1">
    <location>
        <begin position="1469"/>
        <end position="1489"/>
    </location>
</feature>
<sequence length="1523" mass="169273">MKLSVIVNVLFLLKLVDSASNDVVETGKVTNGETEVQPPRRAQIANRRDVFLESRRKRCESCRESKRCKISGKCEFCNIICRDLDIVSTTTPIPVTTEIVTVPEATTNLEVNSQGTLLNKLLHTSYQKDEEIIVPEKHSHSVLEREIEKELQLASEKKKILLNDEKLTREEIHKIINDVKAWHKEVSNTHLHSRSIPDDSLNTKVDTKSGSVEDKAISKTSSEDASSRQFQFFLQGLEEKVENIAELIRKTCGQPVSIEKVVDEHPITIAKKPELPIIDKVKNSDDETQKALQTSDNKAINVEDLDQTVGATSDNIDEVVGSTLSEDLEAGVSDNVVPESRFTGEGIFAENVNAEIGKSGAALHKSVEIHAPNINPLAQLEKKVTEVKDALIHDGLLFEDKVKEVGGPKDIRIGAGVSVDKEYDGGIGTGDHSLVANEKVHLNAGKTYEQPRGYLTKDKEISLIIDGLRNEEKINQGGAINKDLVVNEGIQPLHESKVFGNLHEQISDTKLKSEVQPFGTKVIEIDAHKDISVDKPKILATGEDVTVAQLNSGNVAPSGTKSKAIFINKGFALGEGGIALQDHYTDELDSDGNVQVADTKSLSISKSPTIDALEDIGRSIDSKIKNAYVETSKVPLSLAEDLETKVGKKIMDLPSSVKVQDTLTENLPIMGNGEIQVSKADEVYLGKSGPKIVSVESLDRNQDGSNVDGRVRDQLSFNERFQSNPYSDEKAYSPVSKVKEIYIEKSRTQPVSMERLRPHSVQRAQQAPEDKFIDVEKQKSAEGVAPNLKHEMFREILEESKLPLAIAEDLKNKLKEDVNYAGAKFKDVVTDALNSKERFFHLDKPKESEGVTIEKGKSFHKLPPILEEDGEIDIRKSPPIASDQLKSSDAKLTNIAIEKLKSDEELAIEMAKWPIIEAEKLKHKVIQKVDDVDAKAKDILFDKLNEKPKFEEVSVPKSKPILISSDTPGVNQDVHVEKPYQPKFEDIAIEKLKSDEELAIQMAKWPLIEAEELKNKVLHKVSDADAKAKDILFDKLNEKPNLEEVSIHKSKPIFVSSETPSVNQRVHVGKPYETKFKDAAIEKLKSDEELAIEMAKLPFIEAEKLKNKVIHKVSDVDAKSKDILIDKLNENPELEEVYIHKSKPTFSDIAIEKLKSDRELAEIALQKAKLPLIEAERLKNKLFQKVSDVEAEAKDILFDKFNGNPKFEDVYIRKSKPTFISNQRVAPTFNDEDVSIDNDQAAVYQPSTIEVNRKFGPKSYHERVNVEQPSGTNTEEVYRKFGPKLYHALVNVETGEDSPGVVEVKGEIEPLSEAEIKRLEKQGEIVGDPSLEQRFAVEESGGPVDASKTVGDASSSDLVNQGSSKPYGVVAKLIPEENNSDKVIFVGDGMKLPFNLKKNSDGSYHLSMDLEKLCQPCNDQKAISDVTSHTISKRDVNPTDTLFYSGNWHKKRKPLPAGDKKFADSKLSNYARTNSGQKKGGSQKEELVEAGSEKSQMVFALEKMKLVNNVIGWLRGFIDPRLI</sequence>
<evidence type="ECO:0000256" key="2">
    <source>
        <dbReference type="SAM" id="SignalP"/>
    </source>
</evidence>
<dbReference type="OrthoDB" id="6748509at2759"/>
<evidence type="ECO:0000313" key="4">
    <source>
        <dbReference type="Proteomes" id="UP000327044"/>
    </source>
</evidence>
<keyword evidence="2" id="KW-0732">Signal</keyword>
<comment type="caution">
    <text evidence="3">The sequence shown here is derived from an EMBL/GenBank/DDBJ whole genome shotgun (WGS) entry which is preliminary data.</text>
</comment>
<feature type="compositionally biased region" description="Basic and acidic residues" evidence="1">
    <location>
        <begin position="205"/>
        <end position="221"/>
    </location>
</feature>
<dbReference type="Proteomes" id="UP000327044">
    <property type="component" value="Unassembled WGS sequence"/>
</dbReference>
<reference evidence="3 4" key="1">
    <citation type="journal article" date="2018" name="Elife">
        <title>Firefly genomes illuminate parallel origins of bioluminescence in beetles.</title>
        <authorList>
            <person name="Fallon T.R."/>
            <person name="Lower S.E."/>
            <person name="Chang C.H."/>
            <person name="Bessho-Uehara M."/>
            <person name="Martin G.J."/>
            <person name="Bewick A.J."/>
            <person name="Behringer M."/>
            <person name="Debat H.J."/>
            <person name="Wong I."/>
            <person name="Day J.C."/>
            <person name="Suvorov A."/>
            <person name="Silva C.J."/>
            <person name="Stanger-Hall K.F."/>
            <person name="Hall D.W."/>
            <person name="Schmitz R.J."/>
            <person name="Nelson D.R."/>
            <person name="Lewis S.M."/>
            <person name="Shigenobu S."/>
            <person name="Bybee S.M."/>
            <person name="Larracuente A.M."/>
            <person name="Oba Y."/>
            <person name="Weng J.K."/>
        </authorList>
    </citation>
    <scope>NUCLEOTIDE SEQUENCE [LARGE SCALE GENOMIC DNA]</scope>
    <source>
        <strain evidence="3">1611_PpyrPB1</strain>
        <tissue evidence="3">Whole body</tissue>
    </source>
</reference>
<feature type="region of interest" description="Disordered" evidence="1">
    <location>
        <begin position="1340"/>
        <end position="1361"/>
    </location>
</feature>
<feature type="compositionally biased region" description="Polar residues" evidence="1">
    <location>
        <begin position="1352"/>
        <end position="1361"/>
    </location>
</feature>
<protein>
    <submittedName>
        <fullName evidence="3">Uncharacterized protein</fullName>
    </submittedName>
</protein>
<keyword evidence="4" id="KW-1185">Reference proteome</keyword>
<accession>A0A5N4ALZ9</accession>
<evidence type="ECO:0000256" key="1">
    <source>
        <dbReference type="SAM" id="MobiDB-lite"/>
    </source>
</evidence>
<proteinExistence type="predicted"/>
<feature type="signal peptide" evidence="2">
    <location>
        <begin position="1"/>
        <end position="18"/>
    </location>
</feature>
<dbReference type="InParanoid" id="A0A5N4ALZ9"/>
<feature type="chain" id="PRO_5024409097" evidence="2">
    <location>
        <begin position="19"/>
        <end position="1523"/>
    </location>
</feature>